<evidence type="ECO:0000256" key="1">
    <source>
        <dbReference type="ARBA" id="ARBA00004417"/>
    </source>
</evidence>
<protein>
    <submittedName>
        <fullName evidence="7">Peptide/nickel transport system ATP-binding protein/oligopeptide transport system ATP-binding protein</fullName>
    </submittedName>
</protein>
<dbReference type="PROSITE" id="PS00211">
    <property type="entry name" value="ABC_TRANSPORTER_1"/>
    <property type="match status" value="1"/>
</dbReference>
<evidence type="ECO:0000313" key="7">
    <source>
        <dbReference type="EMBL" id="SEB65328.1"/>
    </source>
</evidence>
<dbReference type="PROSITE" id="PS50893">
    <property type="entry name" value="ABC_TRANSPORTER_2"/>
    <property type="match status" value="1"/>
</dbReference>
<keyword evidence="4" id="KW-0547">Nucleotide-binding</keyword>
<dbReference type="Pfam" id="PF00005">
    <property type="entry name" value="ABC_tran"/>
    <property type="match status" value="1"/>
</dbReference>
<organism evidence="7 8">
    <name type="scientific">Nitratireductor aquibiodomus</name>
    <dbReference type="NCBI Taxonomy" id="204799"/>
    <lineage>
        <taxon>Bacteria</taxon>
        <taxon>Pseudomonadati</taxon>
        <taxon>Pseudomonadota</taxon>
        <taxon>Alphaproteobacteria</taxon>
        <taxon>Hyphomicrobiales</taxon>
        <taxon>Phyllobacteriaceae</taxon>
        <taxon>Nitratireductor</taxon>
    </lineage>
</organism>
<dbReference type="Pfam" id="PF08352">
    <property type="entry name" value="oligo_HPY"/>
    <property type="match status" value="1"/>
</dbReference>
<dbReference type="AlphaFoldDB" id="A0A1H4L4J1"/>
<dbReference type="Gene3D" id="3.40.50.300">
    <property type="entry name" value="P-loop containing nucleotide triphosphate hydrolases"/>
    <property type="match status" value="1"/>
</dbReference>
<keyword evidence="3" id="KW-0813">Transport</keyword>
<comment type="similarity">
    <text evidence="2">Belongs to the ABC transporter superfamily.</text>
</comment>
<comment type="subcellular location">
    <subcellularLocation>
        <location evidence="1">Cell inner membrane</location>
        <topology evidence="1">Peripheral membrane protein</topology>
    </subcellularLocation>
</comment>
<dbReference type="GO" id="GO:0005886">
    <property type="term" value="C:plasma membrane"/>
    <property type="evidence" value="ECO:0007669"/>
    <property type="project" value="UniProtKB-SubCell"/>
</dbReference>
<proteinExistence type="inferred from homology"/>
<dbReference type="FunFam" id="3.40.50.300:FF:000016">
    <property type="entry name" value="Oligopeptide ABC transporter ATP-binding component"/>
    <property type="match status" value="1"/>
</dbReference>
<evidence type="ECO:0000256" key="5">
    <source>
        <dbReference type="ARBA" id="ARBA00022840"/>
    </source>
</evidence>
<dbReference type="RefSeq" id="WP_143038438.1">
    <property type="nucleotide sequence ID" value="NZ_FNSL01000001.1"/>
</dbReference>
<evidence type="ECO:0000256" key="2">
    <source>
        <dbReference type="ARBA" id="ARBA00005417"/>
    </source>
</evidence>
<dbReference type="GO" id="GO:0055085">
    <property type="term" value="P:transmembrane transport"/>
    <property type="evidence" value="ECO:0007669"/>
    <property type="project" value="UniProtKB-ARBA"/>
</dbReference>
<dbReference type="InterPro" id="IPR003439">
    <property type="entry name" value="ABC_transporter-like_ATP-bd"/>
</dbReference>
<dbReference type="InterPro" id="IPR013563">
    <property type="entry name" value="Oligopep_ABC_C"/>
</dbReference>
<dbReference type="CDD" id="cd03257">
    <property type="entry name" value="ABC_NikE_OppD_transporters"/>
    <property type="match status" value="1"/>
</dbReference>
<evidence type="ECO:0000256" key="4">
    <source>
        <dbReference type="ARBA" id="ARBA00022741"/>
    </source>
</evidence>
<name>A0A1H4L4J1_9HYPH</name>
<accession>A0A1H4L4J1</accession>
<keyword evidence="5 7" id="KW-0067">ATP-binding</keyword>
<dbReference type="InterPro" id="IPR027417">
    <property type="entry name" value="P-loop_NTPase"/>
</dbReference>
<keyword evidence="8" id="KW-1185">Reference proteome</keyword>
<dbReference type="GO" id="GO:0005524">
    <property type="term" value="F:ATP binding"/>
    <property type="evidence" value="ECO:0007669"/>
    <property type="project" value="UniProtKB-KW"/>
</dbReference>
<dbReference type="Proteomes" id="UP000199064">
    <property type="component" value="Unassembled WGS sequence"/>
</dbReference>
<reference evidence="8" key="1">
    <citation type="submission" date="2016-10" db="EMBL/GenBank/DDBJ databases">
        <authorList>
            <person name="Varghese N."/>
            <person name="Submissions S."/>
        </authorList>
    </citation>
    <scope>NUCLEOTIDE SEQUENCE [LARGE SCALE GENOMIC DNA]</scope>
    <source>
        <strain evidence="8">ES.061</strain>
    </source>
</reference>
<dbReference type="PANTHER" id="PTHR43776">
    <property type="entry name" value="TRANSPORT ATP-BINDING PROTEIN"/>
    <property type="match status" value="1"/>
</dbReference>
<dbReference type="InterPro" id="IPR050319">
    <property type="entry name" value="ABC_transp_ATP-bind"/>
</dbReference>
<dbReference type="NCBIfam" id="TIGR01727">
    <property type="entry name" value="oligo_HPY"/>
    <property type="match status" value="1"/>
</dbReference>
<evidence type="ECO:0000259" key="6">
    <source>
        <dbReference type="PROSITE" id="PS50893"/>
    </source>
</evidence>
<dbReference type="EMBL" id="FNSL01000001">
    <property type="protein sequence ID" value="SEB65328.1"/>
    <property type="molecule type" value="Genomic_DNA"/>
</dbReference>
<dbReference type="GO" id="GO:0015833">
    <property type="term" value="P:peptide transport"/>
    <property type="evidence" value="ECO:0007669"/>
    <property type="project" value="InterPro"/>
</dbReference>
<dbReference type="GO" id="GO:0016887">
    <property type="term" value="F:ATP hydrolysis activity"/>
    <property type="evidence" value="ECO:0007669"/>
    <property type="project" value="InterPro"/>
</dbReference>
<sequence>MTEMQNAEPLLEVRNLKRHFPVDDGFFVQSQKSVKAVDGVDLSIAPGEALGLVGESGCGKSTLGRNIVRLDKPTAGEICFEGVDIAPMGDRELKPYRRQIQIIFQNPFSSLNPRLTVGNMLMEPLMLHGEGNRAERRQKVLELLELVGLGADHFDRYPHEFSGGQRQRLGIARALALRPKLVVCDEPVSALDVSIQSQIINLLRDLQEEFQLSYLFISHDLSVVEHMCDRVAVMYLGRIVEIASAKALYEKTFHPYTRALLSALPVPDPTVETEEIILEGSVPSPVNPPPGCHFSTRCPFATPACSESTPELREFEPGHFVRCSRLEEIL</sequence>
<gene>
    <name evidence="7" type="ORF">SAMN05216452_2626</name>
</gene>
<feature type="domain" description="ABC transporter" evidence="6">
    <location>
        <begin position="11"/>
        <end position="261"/>
    </location>
</feature>
<dbReference type="SMART" id="SM00382">
    <property type="entry name" value="AAA"/>
    <property type="match status" value="1"/>
</dbReference>
<dbReference type="PANTHER" id="PTHR43776:SF8">
    <property type="entry name" value="ABC TRANSPORTER, ATP-BINDING PROTEIN"/>
    <property type="match status" value="1"/>
</dbReference>
<dbReference type="SUPFAM" id="SSF52540">
    <property type="entry name" value="P-loop containing nucleoside triphosphate hydrolases"/>
    <property type="match status" value="1"/>
</dbReference>
<evidence type="ECO:0000256" key="3">
    <source>
        <dbReference type="ARBA" id="ARBA00022448"/>
    </source>
</evidence>
<dbReference type="NCBIfam" id="NF008453">
    <property type="entry name" value="PRK11308.1"/>
    <property type="match status" value="1"/>
</dbReference>
<dbReference type="InterPro" id="IPR003593">
    <property type="entry name" value="AAA+_ATPase"/>
</dbReference>
<evidence type="ECO:0000313" key="8">
    <source>
        <dbReference type="Proteomes" id="UP000199064"/>
    </source>
</evidence>
<dbReference type="InterPro" id="IPR017871">
    <property type="entry name" value="ABC_transporter-like_CS"/>
</dbReference>